<organism evidence="3 4">
    <name type="scientific">Asanoa ishikariensis</name>
    <dbReference type="NCBI Taxonomy" id="137265"/>
    <lineage>
        <taxon>Bacteria</taxon>
        <taxon>Bacillati</taxon>
        <taxon>Actinomycetota</taxon>
        <taxon>Actinomycetes</taxon>
        <taxon>Micromonosporales</taxon>
        <taxon>Micromonosporaceae</taxon>
        <taxon>Asanoa</taxon>
    </lineage>
</organism>
<keyword evidence="4" id="KW-1185">Reference proteome</keyword>
<accession>A0A1H3TBI7</accession>
<dbReference type="RefSeq" id="WP_090798892.1">
    <property type="nucleotide sequence ID" value="NZ_BOND01000002.1"/>
</dbReference>
<evidence type="ECO:0000313" key="3">
    <source>
        <dbReference type="EMBL" id="SDZ47584.1"/>
    </source>
</evidence>
<dbReference type="SUPFAM" id="SSF48452">
    <property type="entry name" value="TPR-like"/>
    <property type="match status" value="2"/>
</dbReference>
<name>A0A1H3TBI7_9ACTN</name>
<evidence type="ECO:0000259" key="2">
    <source>
        <dbReference type="Pfam" id="PF12770"/>
    </source>
</evidence>
<protein>
    <submittedName>
        <fullName evidence="3">CHAT domain-containing protein</fullName>
    </submittedName>
</protein>
<evidence type="ECO:0000256" key="1">
    <source>
        <dbReference type="SAM" id="MobiDB-lite"/>
    </source>
</evidence>
<dbReference type="OrthoDB" id="9761935at2"/>
<feature type="region of interest" description="Disordered" evidence="1">
    <location>
        <begin position="676"/>
        <end position="735"/>
    </location>
</feature>
<dbReference type="Pfam" id="PF12770">
    <property type="entry name" value="CHAT"/>
    <property type="match status" value="1"/>
</dbReference>
<sequence>MDARAEADAVALLADTHPGRVPPLAARALVAARRSGDVAAAAITQRAWGHALLQTGEMDDAIRHLRSAITHGRRAGLTTVTGEARGKLAYALVMRGRPRQALAEVEAALRTLDGVAADRARAQRAVILTEIGRHDEALADFQAALPGLRAAGDEIAVSRLLTNRGVLHTHRYAFAAAVADLRAAEAISARLGRPLAVGIIVENLGVAEALRGDVPAALAHIDRAEALIAANGGHVAMAVYDRGVLLLAAGLATEARQAAERAATMMRREGHRLKVPEARLLLAQAAAAAGDWRAAAENARRATREFAAQHRVEWAALARLALLQAGLRAGGERPARGADDLVATLTDAGWPAATVEAHLVAAALRPRTADAHLAAAARWARRRVPAAIRARGWYAEALRRQHTDPARAVTAIRAGLRILDDHGASLGAADLRVHSAAHRRELTALGIRLALRDGRPQRLLEWAERGRASRLGHRPARPPADPLLADLLAQLRGVAFELADAGATETARLVPRQVALERRIRDHVRTHRATGDQPSWTPVPVGTLAAALGDRVLVEFVESDGVLHRLSLAGGRLDARPLGPVAPLADLVRRLPFALHRLARPGDARRAAAEALLSGAAARLDAELLRGLPDGPLVISPTGALHSVPWSILPSCAGRPIAVSPSATLWWAAAATGPERSRAEGAAGQGRAGAEGAAAGDSDRVRAERAAGQDRAGAEGAAAGDPDRARASEGGPGRVREEVAVVAGPRLPGARSEARRVAAIHGVVPLLDAPVDQVLGMLGRVGVLHLAAHGRLSTGNPLFSDLLLADGPLLVHDLERLESTPHTVSLAACDSGRAAVYAGDELLGLSATLAARGTAQLVAPVLPIPDLATEPVMVGYHERLAAGAPPAVALAATQHALRDADPHVRAAAAGFNCFGHGFIAPFLGGP</sequence>
<dbReference type="Gene3D" id="1.25.40.10">
    <property type="entry name" value="Tetratricopeptide repeat domain"/>
    <property type="match status" value="2"/>
</dbReference>
<dbReference type="SMART" id="SM00028">
    <property type="entry name" value="TPR"/>
    <property type="match status" value="7"/>
</dbReference>
<dbReference type="InterPro" id="IPR019734">
    <property type="entry name" value="TPR_rpt"/>
</dbReference>
<feature type="domain" description="CHAT" evidence="2">
    <location>
        <begin position="609"/>
        <end position="902"/>
    </location>
</feature>
<dbReference type="InterPro" id="IPR011990">
    <property type="entry name" value="TPR-like_helical_dom_sf"/>
</dbReference>
<dbReference type="EMBL" id="FNQB01000003">
    <property type="protein sequence ID" value="SDZ47584.1"/>
    <property type="molecule type" value="Genomic_DNA"/>
</dbReference>
<reference evidence="4" key="1">
    <citation type="submission" date="2016-10" db="EMBL/GenBank/DDBJ databases">
        <authorList>
            <person name="Varghese N."/>
            <person name="Submissions S."/>
        </authorList>
    </citation>
    <scope>NUCLEOTIDE SEQUENCE [LARGE SCALE GENOMIC DNA]</scope>
    <source>
        <strain evidence="4">DSM 44718</strain>
    </source>
</reference>
<evidence type="ECO:0000313" key="4">
    <source>
        <dbReference type="Proteomes" id="UP000199632"/>
    </source>
</evidence>
<gene>
    <name evidence="3" type="ORF">SAMN05421684_5472</name>
</gene>
<dbReference type="Proteomes" id="UP000199632">
    <property type="component" value="Unassembled WGS sequence"/>
</dbReference>
<dbReference type="InterPro" id="IPR024983">
    <property type="entry name" value="CHAT_dom"/>
</dbReference>
<dbReference type="STRING" id="137265.SAMN05421684_5472"/>
<feature type="compositionally biased region" description="Low complexity" evidence="1">
    <location>
        <begin position="709"/>
        <end position="720"/>
    </location>
</feature>
<dbReference type="AlphaFoldDB" id="A0A1H3TBI7"/>
<proteinExistence type="predicted"/>
<feature type="compositionally biased region" description="Basic and acidic residues" evidence="1">
    <location>
        <begin position="697"/>
        <end position="708"/>
    </location>
</feature>